<dbReference type="PATRIC" id="fig|272562.8.peg.855"/>
<keyword evidence="4" id="KW-1185">Reference proteome</keyword>
<name>Q97LB0_CLOAB</name>
<protein>
    <submittedName>
        <fullName evidence="3">Uncharacterized conserved membrane protein, similar to MDR (VANZ) ORF of Enterococcus</fullName>
    </submittedName>
</protein>
<feature type="domain" description="VanZ-like" evidence="2">
    <location>
        <begin position="43"/>
        <end position="161"/>
    </location>
</feature>
<sequence>MSITIKFILSVILIKLFNDIVNKKSKQEKNEVPLKYYIMKCVFILYLIVVLDVVGFPSLWEWKMMMSLSQPIFNPHINLIPFKEMGIEDALNIVLFMPFGFFLPTLWKRYHKFWMTASFGLAFSLTIELSQLFSRSRVTDIDDLIMNGLGTVLGFMIFYIIRKKNYHTDEKEENNLFVKVEPFVCIIIVIICNFLF</sequence>
<organism evidence="3 4">
    <name type="scientific">Clostridium acetobutylicum (strain ATCC 824 / DSM 792 / JCM 1419 / IAM 19013 / LMG 5710 / NBRC 13948 / NRRL B-527 / VKM B-1787 / 2291 / W)</name>
    <dbReference type="NCBI Taxonomy" id="272562"/>
    <lineage>
        <taxon>Bacteria</taxon>
        <taxon>Bacillati</taxon>
        <taxon>Bacillota</taxon>
        <taxon>Clostridia</taxon>
        <taxon>Eubacteriales</taxon>
        <taxon>Clostridiaceae</taxon>
        <taxon>Clostridium</taxon>
    </lineage>
</organism>
<keyword evidence="1" id="KW-0812">Transmembrane</keyword>
<dbReference type="KEGG" id="cac:CA_C0652"/>
<keyword evidence="1" id="KW-0472">Membrane</keyword>
<feature type="transmembrane region" description="Helical" evidence="1">
    <location>
        <begin position="144"/>
        <end position="161"/>
    </location>
</feature>
<evidence type="ECO:0000313" key="4">
    <source>
        <dbReference type="Proteomes" id="UP000000814"/>
    </source>
</evidence>
<dbReference type="EMBL" id="AE001437">
    <property type="protein sequence ID" value="AAK78629.1"/>
    <property type="molecule type" value="Genomic_DNA"/>
</dbReference>
<dbReference type="Pfam" id="PF04892">
    <property type="entry name" value="VanZ"/>
    <property type="match status" value="1"/>
</dbReference>
<dbReference type="Proteomes" id="UP000000814">
    <property type="component" value="Chromosome"/>
</dbReference>
<dbReference type="HOGENOM" id="CLU_077618_6_0_9"/>
<accession>Q97LB0</accession>
<dbReference type="RefSeq" id="WP_010963971.1">
    <property type="nucleotide sequence ID" value="NC_003030.1"/>
</dbReference>
<evidence type="ECO:0000313" key="3">
    <source>
        <dbReference type="EMBL" id="AAK78629.1"/>
    </source>
</evidence>
<dbReference type="InterPro" id="IPR053150">
    <property type="entry name" value="Teicoplanin_resist-assoc"/>
</dbReference>
<feature type="transmembrane region" description="Helical" evidence="1">
    <location>
        <begin position="176"/>
        <end position="195"/>
    </location>
</feature>
<feature type="transmembrane region" description="Helical" evidence="1">
    <location>
        <begin position="37"/>
        <end position="60"/>
    </location>
</feature>
<evidence type="ECO:0000259" key="2">
    <source>
        <dbReference type="Pfam" id="PF04892"/>
    </source>
</evidence>
<dbReference type="PIR" id="B96980">
    <property type="entry name" value="B96980"/>
</dbReference>
<dbReference type="InterPro" id="IPR006976">
    <property type="entry name" value="VanZ-like"/>
</dbReference>
<gene>
    <name evidence="3" type="ordered locus">CA_C0652</name>
</gene>
<dbReference type="STRING" id="272562.CA_C0652"/>
<keyword evidence="1" id="KW-1133">Transmembrane helix</keyword>
<proteinExistence type="predicted"/>
<dbReference type="GeneID" id="44997164"/>
<dbReference type="PANTHER" id="PTHR36834">
    <property type="entry name" value="MEMBRANE PROTEIN-RELATED"/>
    <property type="match status" value="1"/>
</dbReference>
<reference evidence="3 4" key="1">
    <citation type="journal article" date="2001" name="J. Bacteriol.">
        <title>Genome sequence and comparative analysis of the solvent-producing bacterium Clostridium acetobutylicum.</title>
        <authorList>
            <person name="Nolling J."/>
            <person name="Breton G."/>
            <person name="Omelchenko M.V."/>
            <person name="Makarova K.S."/>
            <person name="Zeng Q."/>
            <person name="Gibson R."/>
            <person name="Lee H.M."/>
            <person name="Dubois J."/>
            <person name="Qiu D."/>
            <person name="Hitti J."/>
            <person name="Wolf Y.I."/>
            <person name="Tatusov R.L."/>
            <person name="Sabathe F."/>
            <person name="Doucette-Stamm L."/>
            <person name="Soucaille P."/>
            <person name="Daly M.J."/>
            <person name="Bennett G.N."/>
            <person name="Koonin E.V."/>
            <person name="Smith D.R."/>
        </authorList>
    </citation>
    <scope>NUCLEOTIDE SEQUENCE [LARGE SCALE GENOMIC DNA]</scope>
    <source>
        <strain evidence="4">ATCC 824 / DSM 792 / JCM 1419 / LMG 5710 / VKM B-1787</strain>
    </source>
</reference>
<dbReference type="PANTHER" id="PTHR36834:SF2">
    <property type="entry name" value="MEMBRANE PROTEIN"/>
    <property type="match status" value="1"/>
</dbReference>
<dbReference type="eggNOG" id="COG4767">
    <property type="taxonomic scope" value="Bacteria"/>
</dbReference>
<evidence type="ECO:0000256" key="1">
    <source>
        <dbReference type="SAM" id="Phobius"/>
    </source>
</evidence>
<feature type="transmembrane region" description="Helical" evidence="1">
    <location>
        <begin position="90"/>
        <end position="107"/>
    </location>
</feature>
<dbReference type="AlphaFoldDB" id="Q97LB0"/>
<dbReference type="OrthoDB" id="9805025at2"/>